<reference evidence="1 2" key="1">
    <citation type="submission" date="2024-05" db="EMBL/GenBank/DDBJ databases">
        <authorList>
            <person name="Duchaud E."/>
        </authorList>
    </citation>
    <scope>NUCLEOTIDE SEQUENCE [LARGE SCALE GENOMIC DNA]</scope>
    <source>
        <strain evidence="1">Ena-SAMPLE-TAB-13-05-2024-13:56:06:370-140305</strain>
    </source>
</reference>
<protein>
    <recommendedName>
        <fullName evidence="3">Adhesin domain-containing protein</fullName>
    </recommendedName>
</protein>
<sequence>MKTVIKVYLFLFSSIVFSQTEITKQFKPAFKEIEVNTFGIDDLVIEASENDFITVFLLDEHSSTHIVNVEEINNKTGITFKINPIIYKESNTVFRKFITKRLERARVLIKIPKNKVVTVYGENVGVTSRSYEGTLNIFINKGNIDLQKVSGNTFVSVFQGNIKAVVKKTRLNLDTKKGAIKINKKKVSTPYITTDNIKQELKIVSILGNINIVR</sequence>
<dbReference type="EMBL" id="CAXJRC010000002">
    <property type="protein sequence ID" value="CAL2105000.1"/>
    <property type="molecule type" value="Genomic_DNA"/>
</dbReference>
<proteinExistence type="predicted"/>
<evidence type="ECO:0008006" key="3">
    <source>
        <dbReference type="Google" id="ProtNLM"/>
    </source>
</evidence>
<name>A0ABM9PHC2_9FLAO</name>
<accession>A0ABM9PHC2</accession>
<organism evidence="1 2">
    <name type="scientific">Tenacibaculum vairaonense</name>
    <dbReference type="NCBI Taxonomy" id="3137860"/>
    <lineage>
        <taxon>Bacteria</taxon>
        <taxon>Pseudomonadati</taxon>
        <taxon>Bacteroidota</taxon>
        <taxon>Flavobacteriia</taxon>
        <taxon>Flavobacteriales</taxon>
        <taxon>Flavobacteriaceae</taxon>
        <taxon>Tenacibaculum</taxon>
    </lineage>
</organism>
<dbReference type="Proteomes" id="UP001497602">
    <property type="component" value="Unassembled WGS sequence"/>
</dbReference>
<dbReference type="RefSeq" id="WP_348736753.1">
    <property type="nucleotide sequence ID" value="NZ_CAXJRC010000002.1"/>
</dbReference>
<keyword evidence="2" id="KW-1185">Reference proteome</keyword>
<gene>
    <name evidence="1" type="ORF">T190115A13A_110136</name>
</gene>
<comment type="caution">
    <text evidence="1">The sequence shown here is derived from an EMBL/GenBank/DDBJ whole genome shotgun (WGS) entry which is preliminary data.</text>
</comment>
<evidence type="ECO:0000313" key="2">
    <source>
        <dbReference type="Proteomes" id="UP001497602"/>
    </source>
</evidence>
<evidence type="ECO:0000313" key="1">
    <source>
        <dbReference type="EMBL" id="CAL2105000.1"/>
    </source>
</evidence>